<dbReference type="GO" id="GO:0004386">
    <property type="term" value="F:helicase activity"/>
    <property type="evidence" value="ECO:0007669"/>
    <property type="project" value="UniProtKB-KW"/>
</dbReference>
<dbReference type="AlphaFoldDB" id="A0A841KUQ2"/>
<evidence type="ECO:0000256" key="1">
    <source>
        <dbReference type="SAM" id="Coils"/>
    </source>
</evidence>
<gene>
    <name evidence="3" type="ORF">HNQ80_002019</name>
</gene>
<dbReference type="Pfam" id="PF22548">
    <property type="entry name" value="AEP-TOTE"/>
    <property type="match status" value="1"/>
</dbReference>
<comment type="caution">
    <text evidence="3">The sequence shown here is derived from an EMBL/GenBank/DDBJ whole genome shotgun (WGS) entry which is preliminary data.</text>
</comment>
<dbReference type="GO" id="GO:0003677">
    <property type="term" value="F:DNA binding"/>
    <property type="evidence" value="ECO:0007669"/>
    <property type="project" value="InterPro"/>
</dbReference>
<keyword evidence="3" id="KW-0347">Helicase</keyword>
<evidence type="ECO:0000313" key="3">
    <source>
        <dbReference type="EMBL" id="MBB6215928.1"/>
    </source>
</evidence>
<dbReference type="SMART" id="SM00487">
    <property type="entry name" value="DEXDc"/>
    <property type="match status" value="1"/>
</dbReference>
<keyword evidence="3" id="KW-0067">ATP-binding</keyword>
<keyword evidence="4" id="KW-1185">Reference proteome</keyword>
<evidence type="ECO:0000313" key="4">
    <source>
        <dbReference type="Proteomes" id="UP000579281"/>
    </source>
</evidence>
<dbReference type="PANTHER" id="PTHR47396:SF1">
    <property type="entry name" value="ATP-DEPENDENT HELICASE IRC3-RELATED"/>
    <property type="match status" value="1"/>
</dbReference>
<name>A0A841KUQ2_9FIRM</name>
<keyword evidence="3" id="KW-0547">Nucleotide-binding</keyword>
<dbReference type="Gene3D" id="3.40.50.300">
    <property type="entry name" value="P-loop containing nucleotide triphosphate hydrolases"/>
    <property type="match status" value="2"/>
</dbReference>
<accession>A0A841KUQ2</accession>
<dbReference type="InterPro" id="IPR054347">
    <property type="entry name" value="TOTE_primase"/>
</dbReference>
<protein>
    <submittedName>
        <fullName evidence="3">Superfamily II DNA or RNA helicase</fullName>
    </submittedName>
</protein>
<dbReference type="PROSITE" id="PS51192">
    <property type="entry name" value="HELICASE_ATP_BIND_1"/>
    <property type="match status" value="1"/>
</dbReference>
<dbReference type="EMBL" id="JACHEN010000011">
    <property type="protein sequence ID" value="MBB6215928.1"/>
    <property type="molecule type" value="Genomic_DNA"/>
</dbReference>
<proteinExistence type="predicted"/>
<dbReference type="CDD" id="cd18785">
    <property type="entry name" value="SF2_C"/>
    <property type="match status" value="1"/>
</dbReference>
<feature type="coiled-coil region" evidence="1">
    <location>
        <begin position="4"/>
        <end position="38"/>
    </location>
</feature>
<keyword evidence="1" id="KW-0175">Coiled coil</keyword>
<dbReference type="InterPro" id="IPR006935">
    <property type="entry name" value="Helicase/UvrB_N"/>
</dbReference>
<sequence>MKDYELLFKEYMKLKDAYEKLQDENRELRERLGVLEEAPSKDRIKEMAITALETQELDSVTLHSTPDLKIDLFRSLFRGRDDVYALRWESISNGKSGYSPACANEWKKGVCFKPKMKCGECNQRKYLHLTDKDIYEHLSSKNSKTIGIYPLLQDETCYFLAVDFDKDSWRDDAKAFLKSCEEFEVPAALECSRSGDGAHIWIFFEMPIRASMARRLGSLILTYTLERRHQLGMDSYDRFFPNQDTLPKGGFGNLIALPLQGVPRTEGKSIFLDDNLLPYEDQWHYLSTIKRLQFSEVEEIILRLEEQTSELHDVFQTNIEVEDEAENLWNSNKQINLERFKINDILPAEVKAIISNMLYIDKQGLPPRLMNYLIRTAVFNNPEFYRAQAMRLPTYNKPRIINCSEEHMKYLVLPRGCIGSVKQILEVNEVNLKIQEERNEGIPIDATFTGVLTNEQERAAEALFVEEQGVLSAATGFGKTVLASWIIGERKVNTLIIVHRRQLLDQWKERISTFLDVDRKNIGEIGGGKNKRTGIIDIAIMQSLISKDQAKNLVEEYGQVIIDECHHVSAFSFEKVMKTVKAKYIYGLTATPTRKDGHQPIVLMQCGPIRYKVDAKQLIAANNMKHVVIPRNTNLQYQTSTDSTKPSIQESYGAMISDEERNDMIFNDVLMAIEKGCTPLLLTERTAHVDYFEERFRGFVKNIIVFRGGMGKRQRQALEEQINSIQDNEERLIISTGRYIGEGFDDARLDTLFLTMPISWKGTLQQYAGRLHRLHTNKRKVQIFDYVDNKIPMLFRMYKKRLSGYKNMGYEIQDSKQRSIYI</sequence>
<dbReference type="GO" id="GO:0016787">
    <property type="term" value="F:hydrolase activity"/>
    <property type="evidence" value="ECO:0007669"/>
    <property type="project" value="InterPro"/>
</dbReference>
<reference evidence="3 4" key="1">
    <citation type="submission" date="2020-08" db="EMBL/GenBank/DDBJ databases">
        <title>Genomic Encyclopedia of Type Strains, Phase IV (KMG-IV): sequencing the most valuable type-strain genomes for metagenomic binning, comparative biology and taxonomic classification.</title>
        <authorList>
            <person name="Goeker M."/>
        </authorList>
    </citation>
    <scope>NUCLEOTIDE SEQUENCE [LARGE SCALE GENOMIC DNA]</scope>
    <source>
        <strain evidence="3 4">DSM 103526</strain>
    </source>
</reference>
<keyword evidence="3" id="KW-0378">Hydrolase</keyword>
<dbReference type="RefSeq" id="WP_207726951.1">
    <property type="nucleotide sequence ID" value="NZ_JACHEN010000011.1"/>
</dbReference>
<dbReference type="Pfam" id="PF04851">
    <property type="entry name" value="ResIII"/>
    <property type="match status" value="1"/>
</dbReference>
<organism evidence="3 4">
    <name type="scientific">Anaerosolibacter carboniphilus</name>
    <dbReference type="NCBI Taxonomy" id="1417629"/>
    <lineage>
        <taxon>Bacteria</taxon>
        <taxon>Bacillati</taxon>
        <taxon>Bacillota</taxon>
        <taxon>Clostridia</taxon>
        <taxon>Peptostreptococcales</taxon>
        <taxon>Thermotaleaceae</taxon>
        <taxon>Anaerosolibacter</taxon>
    </lineage>
</organism>
<dbReference type="InterPro" id="IPR027417">
    <property type="entry name" value="P-loop_NTPase"/>
</dbReference>
<evidence type="ECO:0000259" key="2">
    <source>
        <dbReference type="PROSITE" id="PS51192"/>
    </source>
</evidence>
<dbReference type="CDD" id="cd17926">
    <property type="entry name" value="DEXHc_RE"/>
    <property type="match status" value="1"/>
</dbReference>
<dbReference type="Proteomes" id="UP000579281">
    <property type="component" value="Unassembled WGS sequence"/>
</dbReference>
<dbReference type="SUPFAM" id="SSF52540">
    <property type="entry name" value="P-loop containing nucleoside triphosphate hydrolases"/>
    <property type="match status" value="2"/>
</dbReference>
<dbReference type="InterPro" id="IPR050742">
    <property type="entry name" value="Helicase_Restrict-Modif_Enz"/>
</dbReference>
<dbReference type="GO" id="GO:0005829">
    <property type="term" value="C:cytosol"/>
    <property type="evidence" value="ECO:0007669"/>
    <property type="project" value="TreeGrafter"/>
</dbReference>
<dbReference type="PANTHER" id="PTHR47396">
    <property type="entry name" value="TYPE I RESTRICTION ENZYME ECOKI R PROTEIN"/>
    <property type="match status" value="1"/>
</dbReference>
<feature type="domain" description="Helicase ATP-binding" evidence="2">
    <location>
        <begin position="460"/>
        <end position="610"/>
    </location>
</feature>
<dbReference type="InterPro" id="IPR014001">
    <property type="entry name" value="Helicase_ATP-bd"/>
</dbReference>
<dbReference type="GO" id="GO:0005524">
    <property type="term" value="F:ATP binding"/>
    <property type="evidence" value="ECO:0007669"/>
    <property type="project" value="InterPro"/>
</dbReference>